<dbReference type="InterPro" id="IPR041657">
    <property type="entry name" value="HTH_17"/>
</dbReference>
<dbReference type="Proteomes" id="UP001319080">
    <property type="component" value="Unassembled WGS sequence"/>
</dbReference>
<evidence type="ECO:0000259" key="1">
    <source>
        <dbReference type="Pfam" id="PF12728"/>
    </source>
</evidence>
<reference evidence="2 3" key="1">
    <citation type="submission" date="2021-05" db="EMBL/GenBank/DDBJ databases">
        <title>A Polyphasic approach of four new species of the genus Ohtaekwangia: Ohtaekwangia histidinii sp. nov., Ohtaekwangia cretensis sp. nov., Ohtaekwangia indiensis sp. nov., Ohtaekwangia reichenbachii sp. nov. from diverse environment.</title>
        <authorList>
            <person name="Octaviana S."/>
        </authorList>
    </citation>
    <scope>NUCLEOTIDE SEQUENCE [LARGE SCALE GENOMIC DNA]</scope>
    <source>
        <strain evidence="2 3">PWU5</strain>
    </source>
</reference>
<protein>
    <submittedName>
        <fullName evidence="2">Helix-turn-helix domain-containing protein</fullName>
    </submittedName>
</protein>
<dbReference type="InterPro" id="IPR009061">
    <property type="entry name" value="DNA-bd_dom_put_sf"/>
</dbReference>
<keyword evidence="3" id="KW-1185">Reference proteome</keyword>
<dbReference type="EMBL" id="JAHESE010000040">
    <property type="protein sequence ID" value="MBT1711762.1"/>
    <property type="molecule type" value="Genomic_DNA"/>
</dbReference>
<name>A0AAP2GWY9_9BACT</name>
<sequence length="98" mass="11141">MSLHPLTTDELQAVRAALYRDLRKDLLDEVQTLVAQRPNAPPPDYLRPEEACRFMQISSSTLYKLRKTGLPSIRVEGLLYLRVSDINNFLASQQVVNA</sequence>
<proteinExistence type="predicted"/>
<evidence type="ECO:0000313" key="3">
    <source>
        <dbReference type="Proteomes" id="UP001319080"/>
    </source>
</evidence>
<organism evidence="2 3">
    <name type="scientific">Dawidia cretensis</name>
    <dbReference type="NCBI Taxonomy" id="2782350"/>
    <lineage>
        <taxon>Bacteria</taxon>
        <taxon>Pseudomonadati</taxon>
        <taxon>Bacteroidota</taxon>
        <taxon>Cytophagia</taxon>
        <taxon>Cytophagales</taxon>
        <taxon>Chryseotaleaceae</taxon>
        <taxon>Dawidia</taxon>
    </lineage>
</organism>
<comment type="caution">
    <text evidence="2">The sequence shown here is derived from an EMBL/GenBank/DDBJ whole genome shotgun (WGS) entry which is preliminary data.</text>
</comment>
<feature type="domain" description="Helix-turn-helix" evidence="1">
    <location>
        <begin position="45"/>
        <end position="93"/>
    </location>
</feature>
<dbReference type="SUPFAM" id="SSF46955">
    <property type="entry name" value="Putative DNA-binding domain"/>
    <property type="match status" value="1"/>
</dbReference>
<gene>
    <name evidence="2" type="ORF">KK062_26210</name>
</gene>
<dbReference type="RefSeq" id="WP_254087334.1">
    <property type="nucleotide sequence ID" value="NZ_JAHESE010000040.1"/>
</dbReference>
<evidence type="ECO:0000313" key="2">
    <source>
        <dbReference type="EMBL" id="MBT1711762.1"/>
    </source>
</evidence>
<accession>A0AAP2GWY9</accession>
<dbReference type="AlphaFoldDB" id="A0AAP2GWY9"/>
<dbReference type="Pfam" id="PF12728">
    <property type="entry name" value="HTH_17"/>
    <property type="match status" value="1"/>
</dbReference>